<keyword evidence="8 15" id="KW-0547">Nucleotide-binding</keyword>
<dbReference type="NCBIfam" id="TIGR00083">
    <property type="entry name" value="ribF"/>
    <property type="match status" value="1"/>
</dbReference>
<dbReference type="FunFam" id="3.40.50.620:FF:000021">
    <property type="entry name" value="Riboflavin biosynthesis protein"/>
    <property type="match status" value="1"/>
</dbReference>
<evidence type="ECO:0000256" key="5">
    <source>
        <dbReference type="ARBA" id="ARBA00022643"/>
    </source>
</evidence>
<dbReference type="PIRSF" id="PIRSF004491">
    <property type="entry name" value="FAD_Synth"/>
    <property type="match status" value="1"/>
</dbReference>
<evidence type="ECO:0000256" key="6">
    <source>
        <dbReference type="ARBA" id="ARBA00022679"/>
    </source>
</evidence>
<dbReference type="GO" id="GO:0006747">
    <property type="term" value="P:FAD biosynthetic process"/>
    <property type="evidence" value="ECO:0007669"/>
    <property type="project" value="UniProtKB-UniRule"/>
</dbReference>
<evidence type="ECO:0000313" key="17">
    <source>
        <dbReference type="EMBL" id="ADL51536.1"/>
    </source>
</evidence>
<dbReference type="EC" id="2.7.7.2" evidence="15"/>
<dbReference type="Gene3D" id="2.40.30.30">
    <property type="entry name" value="Riboflavin kinase-like"/>
    <property type="match status" value="1"/>
</dbReference>
<evidence type="ECO:0000256" key="11">
    <source>
        <dbReference type="ARBA" id="ARBA00022840"/>
    </source>
</evidence>
<organism evidence="17 18">
    <name type="scientific">Clostridium cellulovorans (strain ATCC 35296 / DSM 3052 / OCM 3 / 743B)</name>
    <dbReference type="NCBI Taxonomy" id="573061"/>
    <lineage>
        <taxon>Bacteria</taxon>
        <taxon>Bacillati</taxon>
        <taxon>Bacillota</taxon>
        <taxon>Clostridia</taxon>
        <taxon>Eubacteriales</taxon>
        <taxon>Clostridiaceae</taxon>
        <taxon>Clostridium</taxon>
    </lineage>
</organism>
<evidence type="ECO:0000256" key="15">
    <source>
        <dbReference type="PIRNR" id="PIRNR004491"/>
    </source>
</evidence>
<dbReference type="CDD" id="cd02064">
    <property type="entry name" value="FAD_synthetase_N"/>
    <property type="match status" value="1"/>
</dbReference>
<dbReference type="InterPro" id="IPR014729">
    <property type="entry name" value="Rossmann-like_a/b/a_fold"/>
</dbReference>
<dbReference type="OrthoDB" id="9803667at2"/>
<evidence type="ECO:0000256" key="9">
    <source>
        <dbReference type="ARBA" id="ARBA00022777"/>
    </source>
</evidence>
<dbReference type="UniPathway" id="UPA00277">
    <property type="reaction ID" value="UER00407"/>
</dbReference>
<dbReference type="RefSeq" id="WP_010077249.1">
    <property type="nucleotide sequence ID" value="NC_014393.1"/>
</dbReference>
<dbReference type="Gene3D" id="3.40.50.620">
    <property type="entry name" value="HUPs"/>
    <property type="match status" value="1"/>
</dbReference>
<dbReference type="PANTHER" id="PTHR22749:SF6">
    <property type="entry name" value="RIBOFLAVIN KINASE"/>
    <property type="match status" value="1"/>
</dbReference>
<keyword evidence="11 15" id="KW-0067">ATP-binding</keyword>
<protein>
    <recommendedName>
        <fullName evidence="15">Riboflavin biosynthesis protein</fullName>
    </recommendedName>
    <domain>
        <recommendedName>
            <fullName evidence="15">Riboflavin kinase</fullName>
            <ecNumber evidence="15">2.7.1.26</ecNumber>
        </recommendedName>
        <alternativeName>
            <fullName evidence="15">Flavokinase</fullName>
        </alternativeName>
    </domain>
    <domain>
        <recommendedName>
            <fullName evidence="15">FMN adenylyltransferase</fullName>
            <ecNumber evidence="15">2.7.7.2</ecNumber>
        </recommendedName>
        <alternativeName>
            <fullName evidence="15">FAD pyrophosphorylase</fullName>
        </alternativeName>
        <alternativeName>
            <fullName evidence="15">FAD synthase</fullName>
        </alternativeName>
    </domain>
</protein>
<dbReference type="EC" id="2.7.1.26" evidence="15"/>
<proteinExistence type="inferred from homology"/>
<keyword evidence="5 15" id="KW-0288">FMN</keyword>
<gene>
    <name evidence="17" type="ordered locus">Clocel_1792</name>
</gene>
<dbReference type="Pfam" id="PF06574">
    <property type="entry name" value="FAD_syn"/>
    <property type="match status" value="1"/>
</dbReference>
<sequence>MRILNDNFHIDLEDSTYITLGSFDGLHMGHQQLIKSTVSKARENNIKSMVYTFSNHPLSILAPDKEPKQLMVNEKKIEILKKLEVDIVNFAHFNEEYLKIQPVAFIELLVKKYNMKGIVVGYNNRFGYKNQGDVELLKAYSNEYGYEVIVIDPVKEHDTIVSSTKIRAFITEGEVEKASVLLGRPYSLEGKVVSGKHLGNTIGFPTANIEINFKRLLPKGGVYYSNVKVENKIYKGITNIGYNPTVQGDSLSVETHILDFNQSIYDEFIEVYFVKRIRDEKKFKSIDELVKQLKQDKAYAEKFNFAVK</sequence>
<name>D9SKP0_CLOC7</name>
<comment type="pathway">
    <text evidence="2 15">Cofactor biosynthesis; FAD biosynthesis; FAD from FMN: step 1/1.</text>
</comment>
<reference evidence="17 18" key="1">
    <citation type="submission" date="2010-08" db="EMBL/GenBank/DDBJ databases">
        <title>Complete sequence of Clostridium cellulovorans 743B.</title>
        <authorList>
            <consortium name="US DOE Joint Genome Institute"/>
            <person name="Lucas S."/>
            <person name="Copeland A."/>
            <person name="Lapidus A."/>
            <person name="Cheng J.-F."/>
            <person name="Bruce D."/>
            <person name="Goodwin L."/>
            <person name="Pitluck S."/>
            <person name="Chertkov O."/>
            <person name="Detter J.C."/>
            <person name="Han C."/>
            <person name="Tapia R."/>
            <person name="Land M."/>
            <person name="Hauser L."/>
            <person name="Chang Y.-J."/>
            <person name="Jeffries C."/>
            <person name="Kyrpides N."/>
            <person name="Ivanova N."/>
            <person name="Mikhailova N."/>
            <person name="Hemme C.L."/>
            <person name="Woyke T."/>
        </authorList>
    </citation>
    <scope>NUCLEOTIDE SEQUENCE [LARGE SCALE GENOMIC DNA]</scope>
    <source>
        <strain evidence="18">ATCC 35296 / DSM 3052 / OCM 3 / 743B</strain>
    </source>
</reference>
<comment type="function">
    <text evidence="1">Catalyzes the phosphorylation of riboflavin to FMN followed by the adenylation of FMN to FAD.</text>
</comment>
<evidence type="ECO:0000256" key="8">
    <source>
        <dbReference type="ARBA" id="ARBA00022741"/>
    </source>
</evidence>
<comment type="catalytic activity">
    <reaction evidence="14 15">
        <text>FMN + ATP + H(+) = FAD + diphosphate</text>
        <dbReference type="Rhea" id="RHEA:17237"/>
        <dbReference type="ChEBI" id="CHEBI:15378"/>
        <dbReference type="ChEBI" id="CHEBI:30616"/>
        <dbReference type="ChEBI" id="CHEBI:33019"/>
        <dbReference type="ChEBI" id="CHEBI:57692"/>
        <dbReference type="ChEBI" id="CHEBI:58210"/>
        <dbReference type="EC" id="2.7.7.2"/>
    </reaction>
</comment>
<dbReference type="HOGENOM" id="CLU_048437_0_2_9"/>
<dbReference type="NCBIfam" id="NF004160">
    <property type="entry name" value="PRK05627.1-3"/>
    <property type="match status" value="1"/>
</dbReference>
<dbReference type="GO" id="GO:0008531">
    <property type="term" value="F:riboflavin kinase activity"/>
    <property type="evidence" value="ECO:0007669"/>
    <property type="project" value="UniProtKB-UniRule"/>
</dbReference>
<keyword evidence="6 15" id="KW-0808">Transferase</keyword>
<accession>D9SKP0</accession>
<dbReference type="STRING" id="573061.Clocel_1792"/>
<dbReference type="GO" id="GO:0005524">
    <property type="term" value="F:ATP binding"/>
    <property type="evidence" value="ECO:0007669"/>
    <property type="project" value="UniProtKB-UniRule"/>
</dbReference>
<dbReference type="InterPro" id="IPR015865">
    <property type="entry name" value="Riboflavin_kinase_bac/euk"/>
</dbReference>
<dbReference type="FunFam" id="2.40.30.30:FF:000003">
    <property type="entry name" value="Riboflavin biosynthesis protein"/>
    <property type="match status" value="1"/>
</dbReference>
<dbReference type="InterPro" id="IPR023468">
    <property type="entry name" value="Riboflavin_kinase"/>
</dbReference>
<comment type="similarity">
    <text evidence="15">Belongs to the ribF family.</text>
</comment>
<evidence type="ECO:0000256" key="14">
    <source>
        <dbReference type="ARBA" id="ARBA00049494"/>
    </source>
</evidence>
<evidence type="ECO:0000256" key="12">
    <source>
        <dbReference type="ARBA" id="ARBA00023268"/>
    </source>
</evidence>
<comment type="pathway">
    <text evidence="3 15">Cofactor biosynthesis; FMN biosynthesis; FMN from riboflavin (ATP route): step 1/1.</text>
</comment>
<dbReference type="SMART" id="SM00904">
    <property type="entry name" value="Flavokinase"/>
    <property type="match status" value="1"/>
</dbReference>
<feature type="domain" description="Riboflavin kinase" evidence="16">
    <location>
        <begin position="181"/>
        <end position="305"/>
    </location>
</feature>
<dbReference type="AlphaFoldDB" id="D9SKP0"/>
<evidence type="ECO:0000313" key="18">
    <source>
        <dbReference type="Proteomes" id="UP000002730"/>
    </source>
</evidence>
<dbReference type="PANTHER" id="PTHR22749">
    <property type="entry name" value="RIBOFLAVIN KINASE/FMN ADENYLYLTRANSFERASE"/>
    <property type="match status" value="1"/>
</dbReference>
<evidence type="ECO:0000256" key="13">
    <source>
        <dbReference type="ARBA" id="ARBA00047880"/>
    </source>
</evidence>
<evidence type="ECO:0000256" key="7">
    <source>
        <dbReference type="ARBA" id="ARBA00022695"/>
    </source>
</evidence>
<dbReference type="GO" id="GO:0009231">
    <property type="term" value="P:riboflavin biosynthetic process"/>
    <property type="evidence" value="ECO:0007669"/>
    <property type="project" value="InterPro"/>
</dbReference>
<evidence type="ECO:0000256" key="2">
    <source>
        <dbReference type="ARBA" id="ARBA00004726"/>
    </source>
</evidence>
<evidence type="ECO:0000259" key="16">
    <source>
        <dbReference type="SMART" id="SM00904"/>
    </source>
</evidence>
<keyword evidence="4 15" id="KW-0285">Flavoprotein</keyword>
<dbReference type="GO" id="GO:0009398">
    <property type="term" value="P:FMN biosynthetic process"/>
    <property type="evidence" value="ECO:0007669"/>
    <property type="project" value="UniProtKB-UniRule"/>
</dbReference>
<keyword evidence="18" id="KW-1185">Reference proteome</keyword>
<dbReference type="UniPathway" id="UPA00276">
    <property type="reaction ID" value="UER00406"/>
</dbReference>
<keyword evidence="9 15" id="KW-0418">Kinase</keyword>
<dbReference type="InterPro" id="IPR023465">
    <property type="entry name" value="Riboflavin_kinase_dom_sf"/>
</dbReference>
<evidence type="ECO:0000256" key="1">
    <source>
        <dbReference type="ARBA" id="ARBA00002121"/>
    </source>
</evidence>
<dbReference type="eggNOG" id="COG0196">
    <property type="taxonomic scope" value="Bacteria"/>
</dbReference>
<dbReference type="SUPFAM" id="SSF82114">
    <property type="entry name" value="Riboflavin kinase-like"/>
    <property type="match status" value="1"/>
</dbReference>
<dbReference type="Proteomes" id="UP000002730">
    <property type="component" value="Chromosome"/>
</dbReference>
<dbReference type="GO" id="GO:0003919">
    <property type="term" value="F:FMN adenylyltransferase activity"/>
    <property type="evidence" value="ECO:0007669"/>
    <property type="project" value="UniProtKB-UniRule"/>
</dbReference>
<dbReference type="NCBIfam" id="NF004162">
    <property type="entry name" value="PRK05627.1-5"/>
    <property type="match status" value="1"/>
</dbReference>
<keyword evidence="10 15" id="KW-0274">FAD</keyword>
<keyword evidence="12" id="KW-0511">Multifunctional enzyme</keyword>
<keyword evidence="7 15" id="KW-0548">Nucleotidyltransferase</keyword>
<comment type="catalytic activity">
    <reaction evidence="13 15">
        <text>riboflavin + ATP = FMN + ADP + H(+)</text>
        <dbReference type="Rhea" id="RHEA:14357"/>
        <dbReference type="ChEBI" id="CHEBI:15378"/>
        <dbReference type="ChEBI" id="CHEBI:30616"/>
        <dbReference type="ChEBI" id="CHEBI:57986"/>
        <dbReference type="ChEBI" id="CHEBI:58210"/>
        <dbReference type="ChEBI" id="CHEBI:456216"/>
        <dbReference type="EC" id="2.7.1.26"/>
    </reaction>
</comment>
<dbReference type="EMBL" id="CP002160">
    <property type="protein sequence ID" value="ADL51536.1"/>
    <property type="molecule type" value="Genomic_DNA"/>
</dbReference>
<evidence type="ECO:0000256" key="4">
    <source>
        <dbReference type="ARBA" id="ARBA00022630"/>
    </source>
</evidence>
<dbReference type="InterPro" id="IPR002606">
    <property type="entry name" value="Riboflavin_kinase_bac"/>
</dbReference>
<dbReference type="SUPFAM" id="SSF52374">
    <property type="entry name" value="Nucleotidylyl transferase"/>
    <property type="match status" value="1"/>
</dbReference>
<dbReference type="InterPro" id="IPR015864">
    <property type="entry name" value="FAD_synthase"/>
</dbReference>
<evidence type="ECO:0000256" key="10">
    <source>
        <dbReference type="ARBA" id="ARBA00022827"/>
    </source>
</evidence>
<dbReference type="KEGG" id="ccb:Clocel_1792"/>
<evidence type="ECO:0000256" key="3">
    <source>
        <dbReference type="ARBA" id="ARBA00005201"/>
    </source>
</evidence>
<dbReference type="Pfam" id="PF01687">
    <property type="entry name" value="Flavokinase"/>
    <property type="match status" value="1"/>
</dbReference>